<accession>A0ABD4ENI0</accession>
<dbReference type="InterPro" id="IPR011010">
    <property type="entry name" value="DNA_brk_join_enz"/>
</dbReference>
<feature type="domain" description="Tyr recombinase" evidence="2">
    <location>
        <begin position="450"/>
        <end position="564"/>
    </location>
</feature>
<dbReference type="Pfam" id="PF00589">
    <property type="entry name" value="Phage_integrase"/>
    <property type="match status" value="1"/>
</dbReference>
<dbReference type="Gene3D" id="1.10.443.10">
    <property type="entry name" value="Intergrase catalytic core"/>
    <property type="match status" value="1"/>
</dbReference>
<dbReference type="InterPro" id="IPR002104">
    <property type="entry name" value="Integrase_catalytic"/>
</dbReference>
<evidence type="ECO:0000256" key="1">
    <source>
        <dbReference type="ARBA" id="ARBA00023172"/>
    </source>
</evidence>
<comment type="caution">
    <text evidence="3">The sequence shown here is derived from an EMBL/GenBank/DDBJ whole genome shotgun (WGS) entry which is preliminary data.</text>
</comment>
<organism evidence="3 4">
    <name type="scientific">Pseudoalteromonas tetraodonis</name>
    <dbReference type="NCBI Taxonomy" id="43659"/>
    <lineage>
        <taxon>Bacteria</taxon>
        <taxon>Pseudomonadati</taxon>
        <taxon>Pseudomonadota</taxon>
        <taxon>Gammaproteobacteria</taxon>
        <taxon>Alteromonadales</taxon>
        <taxon>Pseudoalteromonadaceae</taxon>
        <taxon>Pseudoalteromonas</taxon>
    </lineage>
</organism>
<gene>
    <name evidence="3" type="ORF">A2I96_01440</name>
</gene>
<dbReference type="GO" id="GO:0006310">
    <property type="term" value="P:DNA recombination"/>
    <property type="evidence" value="ECO:0007669"/>
    <property type="project" value="UniProtKB-KW"/>
</dbReference>
<evidence type="ECO:0000313" key="3">
    <source>
        <dbReference type="EMBL" id="KYL35245.1"/>
    </source>
</evidence>
<name>A0ABD4ENI0_9GAMM</name>
<keyword evidence="1" id="KW-0233">DNA recombination</keyword>
<dbReference type="AlphaFoldDB" id="A0ABD4ENI0"/>
<dbReference type="SUPFAM" id="SSF56349">
    <property type="entry name" value="DNA breaking-rejoining enzymes"/>
    <property type="match status" value="1"/>
</dbReference>
<reference evidence="3 4" key="1">
    <citation type="submission" date="2016-03" db="EMBL/GenBank/DDBJ databases">
        <authorList>
            <person name="Zhang H."/>
            <person name="Liu R."/>
            <person name="Wang M."/>
            <person name="Wang H."/>
            <person name="Wang L."/>
            <person name="Song L."/>
        </authorList>
    </citation>
    <scope>NUCLEOTIDE SEQUENCE [LARGE SCALE GENOMIC DNA]</scope>
    <source>
        <strain evidence="3 4">DSM 16099</strain>
    </source>
</reference>
<protein>
    <recommendedName>
        <fullName evidence="2">Tyr recombinase domain-containing protein</fullName>
    </recommendedName>
</protein>
<sequence length="685" mass="78935">MARAKIVRKPLIINHSASISELPLLNNWELKTENKAPISMYLFSYLDDGEKLLHELKLHLKGQRKTNTIALAIREYVKYVVQLGGSIGKKSLDDYIVELHKTASSSNTLSQKVSIIKRYVSHLMYSEVLPLETLSKTPLSGKKAAKASFFELVSKDISSLRLLTDKYQSEISSYVKKRGLEKEVALACFFSEKCMETIHKLAVGEVEIALKDISFFDSIAQKITQDEIEKYKRVTSLSNFYSDTRTLREAFEILYSHYLINNELPSSGKWPIGLSDYLKTRGWSIRSVQAEFKKIQEGKSTILSEIVNTLSRAEIENYINITDWRAKSLNKKSVEICFKILFSHYGYYPPRSTLWPHGIADYLRKRGWPQSRVRSAIFPDTKIHEPLLLALLSHQELCPNVDSAFKYIYLDSIMPAFEARKVRLIIGKRRGSASDIDLAEKDPLISLMVKLIEYIKQRLASDKRGLELLRQEHTSIFIHFNNMRGENKISIYDSSTSADFVKRALERYSKTCNLLECLSNHGVRGENFRPTCAAILKLKGVAQHTIQKKLNHKSSKTTEIYTQKVETSTLNSSKQKIFQEYLIHEAEAFQPDLLEKNTKVKQDKSEKEHPERIMFYDQYSIAEWIALKSKILEEKDRLSLCNPSRWFEYWVNKLAEIDGFLSLVSSKDYYVAKKMSESIVIPYLD</sequence>
<evidence type="ECO:0000259" key="2">
    <source>
        <dbReference type="Pfam" id="PF00589"/>
    </source>
</evidence>
<dbReference type="EMBL" id="LVCN01000023">
    <property type="protein sequence ID" value="KYL35245.1"/>
    <property type="molecule type" value="Genomic_DNA"/>
</dbReference>
<proteinExistence type="predicted"/>
<dbReference type="Proteomes" id="UP000075763">
    <property type="component" value="Unassembled WGS sequence"/>
</dbReference>
<dbReference type="InterPro" id="IPR013762">
    <property type="entry name" value="Integrase-like_cat_sf"/>
</dbReference>
<evidence type="ECO:0000313" key="4">
    <source>
        <dbReference type="Proteomes" id="UP000075763"/>
    </source>
</evidence>